<sequence length="122" mass="13136">METKQKLVVVISRGHDDERSSVAWSIANGGINNGLEVSIFLVSSAIDWVRKGAAEKARPNPEDPTIKEMIQNVFNAGCNVSVCPPCAKVRGYSEEDLVDGVKIVGSVAIHERIKEGAALLSF</sequence>
<dbReference type="OrthoDB" id="9812053at2"/>
<dbReference type="InterPro" id="IPR027396">
    <property type="entry name" value="DsrEFH-like"/>
</dbReference>
<gene>
    <name evidence="1" type="ORF">LH29_04630</name>
</gene>
<reference evidence="1 2" key="1">
    <citation type="submission" date="2014-09" db="EMBL/GenBank/DDBJ databases">
        <title>Draft Genome Sequence of Draconibacterium sp. JN14CK-3.</title>
        <authorList>
            <person name="Dong C."/>
            <person name="Lai Q."/>
            <person name="Shao Z."/>
        </authorList>
    </citation>
    <scope>NUCLEOTIDE SEQUENCE [LARGE SCALE GENOMIC DNA]</scope>
    <source>
        <strain evidence="1 2">JN14CK-3</strain>
    </source>
</reference>
<evidence type="ECO:0000313" key="1">
    <source>
        <dbReference type="EMBL" id="KJF44739.1"/>
    </source>
</evidence>
<dbReference type="Proteomes" id="UP000032544">
    <property type="component" value="Unassembled WGS sequence"/>
</dbReference>
<dbReference type="RefSeq" id="WP_045026273.1">
    <property type="nucleotide sequence ID" value="NZ_JRHC01000001.1"/>
</dbReference>
<dbReference type="SUPFAM" id="SSF75169">
    <property type="entry name" value="DsrEFH-like"/>
    <property type="match status" value="1"/>
</dbReference>
<name>A0A0D8JDI2_9BACT</name>
<dbReference type="InterPro" id="IPR003787">
    <property type="entry name" value="Sulphur_relay_DsrE/F-like"/>
</dbReference>
<protein>
    <submittedName>
        <fullName evidence="1">Uncharacterized protein</fullName>
    </submittedName>
</protein>
<dbReference type="AlphaFoldDB" id="A0A0D8JDI2"/>
<evidence type="ECO:0000313" key="2">
    <source>
        <dbReference type="Proteomes" id="UP000032544"/>
    </source>
</evidence>
<keyword evidence="2" id="KW-1185">Reference proteome</keyword>
<proteinExistence type="predicted"/>
<accession>A0A0D8JDI2</accession>
<dbReference type="PANTHER" id="PTHR34655:SF2">
    <property type="entry name" value="PEROXIREDOXIN FAMILY PROTEIN"/>
    <property type="match status" value="1"/>
</dbReference>
<comment type="caution">
    <text evidence="1">The sequence shown here is derived from an EMBL/GenBank/DDBJ whole genome shotgun (WGS) entry which is preliminary data.</text>
</comment>
<dbReference type="Gene3D" id="3.40.1260.10">
    <property type="entry name" value="DsrEFH-like"/>
    <property type="match status" value="1"/>
</dbReference>
<dbReference type="PANTHER" id="PTHR34655">
    <property type="entry name" value="CONSERVED WITHIN P. AEROPHILUM"/>
    <property type="match status" value="1"/>
</dbReference>
<dbReference type="Pfam" id="PF02635">
    <property type="entry name" value="DsrE"/>
    <property type="match status" value="1"/>
</dbReference>
<dbReference type="EMBL" id="JRHC01000001">
    <property type="protein sequence ID" value="KJF44739.1"/>
    <property type="molecule type" value="Genomic_DNA"/>
</dbReference>
<organism evidence="1 2">
    <name type="scientific">Draconibacterium sediminis</name>
    <dbReference type="NCBI Taxonomy" id="1544798"/>
    <lineage>
        <taxon>Bacteria</taxon>
        <taxon>Pseudomonadati</taxon>
        <taxon>Bacteroidota</taxon>
        <taxon>Bacteroidia</taxon>
        <taxon>Marinilabiliales</taxon>
        <taxon>Prolixibacteraceae</taxon>
        <taxon>Draconibacterium</taxon>
    </lineage>
</organism>
<dbReference type="STRING" id="1544798.LH29_04630"/>